<accession>A0A1B6EE94</accession>
<organism evidence="1">
    <name type="scientific">Clastoptera arizonana</name>
    <name type="common">Arizona spittle bug</name>
    <dbReference type="NCBI Taxonomy" id="38151"/>
    <lineage>
        <taxon>Eukaryota</taxon>
        <taxon>Metazoa</taxon>
        <taxon>Ecdysozoa</taxon>
        <taxon>Arthropoda</taxon>
        <taxon>Hexapoda</taxon>
        <taxon>Insecta</taxon>
        <taxon>Pterygota</taxon>
        <taxon>Neoptera</taxon>
        <taxon>Paraneoptera</taxon>
        <taxon>Hemiptera</taxon>
        <taxon>Auchenorrhyncha</taxon>
        <taxon>Cercopoidea</taxon>
        <taxon>Clastopteridae</taxon>
        <taxon>Clastoptera</taxon>
    </lineage>
</organism>
<sequence>FTEDCFMNAQRKSLIKYAVPTLRSATDAASTGTEMLKTTDYYRKLLLAERAFKMKAYTVQGVANKSCFRCHKTFSTAEILSSHLIKGCKPDAPTVGEWKTNKIVQYRKKLKESGTLLQNPASTSLSVLIQSEGIQSIIKEEFDIDDDNYSNLMSDIQENFPETGQRLTENPLETVETNTSLNALKTYSRHFVTLPDKNFVRLDPELPNQSRTNSKKEVSQIEKKLRIDYLESKIKSEKEISNLRKKVLRFQIVKEEMEIKHIQEVHKKKVNNLELKNKLLLRLLKKVNTSP</sequence>
<proteinExistence type="predicted"/>
<feature type="non-terminal residue" evidence="1">
    <location>
        <position position="1"/>
    </location>
</feature>
<gene>
    <name evidence="1" type="ORF">g.4019</name>
</gene>
<dbReference type="AlphaFoldDB" id="A0A1B6EE94"/>
<dbReference type="EMBL" id="GEDC01001071">
    <property type="protein sequence ID" value="JAS36227.1"/>
    <property type="molecule type" value="Transcribed_RNA"/>
</dbReference>
<protein>
    <submittedName>
        <fullName evidence="1">Uncharacterized protein</fullName>
    </submittedName>
</protein>
<reference evidence="1" key="1">
    <citation type="submission" date="2015-12" db="EMBL/GenBank/DDBJ databases">
        <title>De novo transcriptome assembly of four potential Pierce s Disease insect vectors from Arizona vineyards.</title>
        <authorList>
            <person name="Tassone E.E."/>
        </authorList>
    </citation>
    <scope>NUCLEOTIDE SEQUENCE</scope>
</reference>
<name>A0A1B6EE94_9HEMI</name>
<evidence type="ECO:0000313" key="1">
    <source>
        <dbReference type="EMBL" id="JAS36227.1"/>
    </source>
</evidence>